<evidence type="ECO:0000313" key="3">
    <source>
        <dbReference type="Proteomes" id="UP000275078"/>
    </source>
</evidence>
<keyword evidence="3" id="KW-1185">Reference proteome</keyword>
<feature type="region of interest" description="Disordered" evidence="1">
    <location>
        <begin position="1"/>
        <end position="37"/>
    </location>
</feature>
<gene>
    <name evidence="2" type="ORF">BJ508DRAFT_324878</name>
</gene>
<reference evidence="2 3" key="1">
    <citation type="journal article" date="2018" name="Nat. Ecol. Evol.">
        <title>Pezizomycetes genomes reveal the molecular basis of ectomycorrhizal truffle lifestyle.</title>
        <authorList>
            <person name="Murat C."/>
            <person name="Payen T."/>
            <person name="Noel B."/>
            <person name="Kuo A."/>
            <person name="Morin E."/>
            <person name="Chen J."/>
            <person name="Kohler A."/>
            <person name="Krizsan K."/>
            <person name="Balestrini R."/>
            <person name="Da Silva C."/>
            <person name="Montanini B."/>
            <person name="Hainaut M."/>
            <person name="Levati E."/>
            <person name="Barry K.W."/>
            <person name="Belfiori B."/>
            <person name="Cichocki N."/>
            <person name="Clum A."/>
            <person name="Dockter R.B."/>
            <person name="Fauchery L."/>
            <person name="Guy J."/>
            <person name="Iotti M."/>
            <person name="Le Tacon F."/>
            <person name="Lindquist E.A."/>
            <person name="Lipzen A."/>
            <person name="Malagnac F."/>
            <person name="Mello A."/>
            <person name="Molinier V."/>
            <person name="Miyauchi S."/>
            <person name="Poulain J."/>
            <person name="Riccioni C."/>
            <person name="Rubini A."/>
            <person name="Sitrit Y."/>
            <person name="Splivallo R."/>
            <person name="Traeger S."/>
            <person name="Wang M."/>
            <person name="Zifcakova L."/>
            <person name="Wipf D."/>
            <person name="Zambonelli A."/>
            <person name="Paolocci F."/>
            <person name="Nowrousian M."/>
            <person name="Ottonello S."/>
            <person name="Baldrian P."/>
            <person name="Spatafora J.W."/>
            <person name="Henrissat B."/>
            <person name="Nagy L.G."/>
            <person name="Aury J.M."/>
            <person name="Wincker P."/>
            <person name="Grigoriev I.V."/>
            <person name="Bonfante P."/>
            <person name="Martin F.M."/>
        </authorList>
    </citation>
    <scope>NUCLEOTIDE SEQUENCE [LARGE SCALE GENOMIC DNA]</scope>
    <source>
        <strain evidence="2 3">RN42</strain>
    </source>
</reference>
<dbReference type="EMBL" id="ML119667">
    <property type="protein sequence ID" value="RPA82998.1"/>
    <property type="molecule type" value="Genomic_DNA"/>
</dbReference>
<evidence type="ECO:0000256" key="1">
    <source>
        <dbReference type="SAM" id="MobiDB-lite"/>
    </source>
</evidence>
<proteinExistence type="predicted"/>
<name>A0A3N4IE87_ASCIM</name>
<organism evidence="2 3">
    <name type="scientific">Ascobolus immersus RN42</name>
    <dbReference type="NCBI Taxonomy" id="1160509"/>
    <lineage>
        <taxon>Eukaryota</taxon>
        <taxon>Fungi</taxon>
        <taxon>Dikarya</taxon>
        <taxon>Ascomycota</taxon>
        <taxon>Pezizomycotina</taxon>
        <taxon>Pezizomycetes</taxon>
        <taxon>Pezizales</taxon>
        <taxon>Ascobolaceae</taxon>
        <taxon>Ascobolus</taxon>
    </lineage>
</organism>
<sequence length="296" mass="32870">MSPYHPELTRHLRRRNTTSPRNPPTYPPPRTTTIPCDRTTTLPLDFKEDDVESVYISKNPLTTDSTDSASSRLSLQLIRLKKLLISVPSSPRQADIHIPAPISSPSTSQLVLDDFAIVFSYTKALELRSLIVFVASLVCQNIPAVANLPFLTDFLQEMLSSLPVEKLVGGFKSLLTFIDDVVPLSTINTVGEIVAAVQGAPVAGRVRSSVFGEWWYDLVGGIFRIPKKILAEWEVGMWEGRGLVGIKMRLTVLKWERVRYICVNGSLKDGSSRVGERIEERNKIEGPRGQGDGARE</sequence>
<dbReference type="Proteomes" id="UP000275078">
    <property type="component" value="Unassembled WGS sequence"/>
</dbReference>
<accession>A0A3N4IE87</accession>
<feature type="compositionally biased region" description="Pro residues" evidence="1">
    <location>
        <begin position="21"/>
        <end position="30"/>
    </location>
</feature>
<evidence type="ECO:0000313" key="2">
    <source>
        <dbReference type="EMBL" id="RPA82998.1"/>
    </source>
</evidence>
<dbReference type="AlphaFoldDB" id="A0A3N4IE87"/>
<protein>
    <submittedName>
        <fullName evidence="2">Uncharacterized protein</fullName>
    </submittedName>
</protein>